<dbReference type="EMBL" id="RAWG01000108">
    <property type="protein sequence ID" value="RKH41381.1"/>
    <property type="molecule type" value="Genomic_DNA"/>
</dbReference>
<comment type="caution">
    <text evidence="1">The sequence shown here is derived from an EMBL/GenBank/DDBJ whole genome shotgun (WGS) entry which is preliminary data.</text>
</comment>
<evidence type="ECO:0000313" key="1">
    <source>
        <dbReference type="EMBL" id="RKH41381.1"/>
    </source>
</evidence>
<evidence type="ECO:0000313" key="2">
    <source>
        <dbReference type="Proteomes" id="UP000273405"/>
    </source>
</evidence>
<dbReference type="RefSeq" id="WP_120626577.1">
    <property type="nucleotide sequence ID" value="NZ_RAWG01000108.1"/>
</dbReference>
<sequence>MRVAPSVSLTCYVCGSTFTVHNRVDMEAGRRTVLQEPSACPFCDAPVRSIPKLDVGVAKSLLLTEAGAPQEKKDYGTVEEFLERFTRTEAEVDTLLSLARALDLAAWEEGNLARLQRDKDAGLKTETRFVAKLREAARDGGLLERLQRAARPVKDAHRALWNHHMARFKQRQPR</sequence>
<accession>A0A3A8NGS9</accession>
<proteinExistence type="predicted"/>
<dbReference type="AlphaFoldDB" id="A0A3A8NGS9"/>
<organism evidence="1 2">
    <name type="scientific">Corallococcus sicarius</name>
    <dbReference type="NCBI Taxonomy" id="2316726"/>
    <lineage>
        <taxon>Bacteria</taxon>
        <taxon>Pseudomonadati</taxon>
        <taxon>Myxococcota</taxon>
        <taxon>Myxococcia</taxon>
        <taxon>Myxococcales</taxon>
        <taxon>Cystobacterineae</taxon>
        <taxon>Myxococcaceae</taxon>
        <taxon>Corallococcus</taxon>
    </lineage>
</organism>
<name>A0A3A8NGS9_9BACT</name>
<dbReference type="OrthoDB" id="5504199at2"/>
<dbReference type="Proteomes" id="UP000273405">
    <property type="component" value="Unassembled WGS sequence"/>
</dbReference>
<protein>
    <submittedName>
        <fullName evidence="1">Uncharacterized protein</fullName>
    </submittedName>
</protein>
<reference evidence="2" key="1">
    <citation type="submission" date="2018-09" db="EMBL/GenBank/DDBJ databases">
        <authorList>
            <person name="Livingstone P.G."/>
            <person name="Whitworth D.E."/>
        </authorList>
    </citation>
    <scope>NUCLEOTIDE SEQUENCE [LARGE SCALE GENOMIC DNA]</scope>
    <source>
        <strain evidence="2">CA040B</strain>
    </source>
</reference>
<gene>
    <name evidence="1" type="ORF">D7X12_18415</name>
</gene>
<keyword evidence="2" id="KW-1185">Reference proteome</keyword>